<feature type="compositionally biased region" description="Basic residues" evidence="1">
    <location>
        <begin position="1"/>
        <end position="12"/>
    </location>
</feature>
<reference evidence="2 3" key="1">
    <citation type="submission" date="2017-04" db="EMBL/GenBank/DDBJ databases">
        <title>Novel microbial lineages endemic to geothermal iron-oxide mats fill important gaps in the evolutionary history of Archaea.</title>
        <authorList>
            <person name="Jay Z.J."/>
            <person name="Beam J.P."/>
            <person name="Dlakic M."/>
            <person name="Rusch D.B."/>
            <person name="Kozubal M.A."/>
            <person name="Inskeep W.P."/>
        </authorList>
    </citation>
    <scope>NUCLEOTIDE SEQUENCE [LARGE SCALE GENOMIC DNA]</scope>
    <source>
        <strain evidence="2">BE_D</strain>
    </source>
</reference>
<dbReference type="AlphaFoldDB" id="A0A2R6C991"/>
<gene>
    <name evidence="2" type="ORF">B9Q04_10745</name>
</gene>
<proteinExistence type="predicted"/>
<dbReference type="EMBL" id="NEXF01000246">
    <property type="protein sequence ID" value="PSO07467.1"/>
    <property type="molecule type" value="Genomic_DNA"/>
</dbReference>
<evidence type="ECO:0000313" key="3">
    <source>
        <dbReference type="Proteomes" id="UP000242015"/>
    </source>
</evidence>
<evidence type="ECO:0000313" key="2">
    <source>
        <dbReference type="EMBL" id="PSO07467.1"/>
    </source>
</evidence>
<comment type="caution">
    <text evidence="2">The sequence shown here is derived from an EMBL/GenBank/DDBJ whole genome shotgun (WGS) entry which is preliminary data.</text>
</comment>
<feature type="region of interest" description="Disordered" evidence="1">
    <location>
        <begin position="1"/>
        <end position="27"/>
    </location>
</feature>
<protein>
    <submittedName>
        <fullName evidence="2">Uncharacterized protein</fullName>
    </submittedName>
</protein>
<sequence>MTHTVNKNRRLNGHTQEGGAERGLAPPPHKRHWIFERILSGQGLAQWGPRGESIMIHKIRHPSDTPSFFKNLNVLRGQGDALLAQGCVCFTQSLWPEPTQRKTSQLLKLPSDQRASPSIAYPKEWGSKGFLEQN</sequence>
<dbReference type="Proteomes" id="UP000242015">
    <property type="component" value="Unassembled WGS sequence"/>
</dbReference>
<accession>A0A2R6C991</accession>
<name>A0A2R6C991_9ARCH</name>
<organism evidence="2 3">
    <name type="scientific">Candidatus Marsarchaeota G2 archaeon BE_D</name>
    <dbReference type="NCBI Taxonomy" id="1978158"/>
    <lineage>
        <taxon>Archaea</taxon>
        <taxon>Candidatus Marsarchaeota</taxon>
        <taxon>Candidatus Marsarchaeota group 2</taxon>
    </lineage>
</organism>
<evidence type="ECO:0000256" key="1">
    <source>
        <dbReference type="SAM" id="MobiDB-lite"/>
    </source>
</evidence>